<name>A0ABR8DZA4_9NOSO</name>
<accession>A0ABR8DZA4</accession>
<dbReference type="EMBL" id="JACJSI010000110">
    <property type="protein sequence ID" value="MBD2533713.1"/>
    <property type="molecule type" value="Genomic_DNA"/>
</dbReference>
<protein>
    <submittedName>
        <fullName evidence="1">Uncharacterized protein</fullName>
    </submittedName>
</protein>
<comment type="caution">
    <text evidence="1">The sequence shown here is derived from an EMBL/GenBank/DDBJ whole genome shotgun (WGS) entry which is preliminary data.</text>
</comment>
<evidence type="ECO:0000313" key="2">
    <source>
        <dbReference type="Proteomes" id="UP000623440"/>
    </source>
</evidence>
<dbReference type="RefSeq" id="WP_190944268.1">
    <property type="nucleotide sequence ID" value="NZ_JACJSI010000110.1"/>
</dbReference>
<keyword evidence="2" id="KW-1185">Reference proteome</keyword>
<sequence>MYHYLITAAINVENHLKEYLFDGQDETTISFENKVKLVVGDEFALPYKNCLVCMKLTRVMQYRLELEENSHDQRFTLTVKPGDYLGYYDCRAEIYEYNLG</sequence>
<organism evidence="1 2">
    <name type="scientific">Nostoc flagelliforme FACHB-838</name>
    <dbReference type="NCBI Taxonomy" id="2692904"/>
    <lineage>
        <taxon>Bacteria</taxon>
        <taxon>Bacillati</taxon>
        <taxon>Cyanobacteriota</taxon>
        <taxon>Cyanophyceae</taxon>
        <taxon>Nostocales</taxon>
        <taxon>Nostocaceae</taxon>
        <taxon>Nostoc</taxon>
    </lineage>
</organism>
<gene>
    <name evidence="1" type="ORF">H6G97_30825</name>
</gene>
<evidence type="ECO:0000313" key="1">
    <source>
        <dbReference type="EMBL" id="MBD2533713.1"/>
    </source>
</evidence>
<dbReference type="Proteomes" id="UP000623440">
    <property type="component" value="Unassembled WGS sequence"/>
</dbReference>
<reference evidence="1 2" key="1">
    <citation type="journal article" date="2020" name="ISME J.">
        <title>Comparative genomics reveals insights into cyanobacterial evolution and habitat adaptation.</title>
        <authorList>
            <person name="Chen M.Y."/>
            <person name="Teng W.K."/>
            <person name="Zhao L."/>
            <person name="Hu C.X."/>
            <person name="Zhou Y.K."/>
            <person name="Han B.P."/>
            <person name="Song L.R."/>
            <person name="Shu W.S."/>
        </authorList>
    </citation>
    <scope>NUCLEOTIDE SEQUENCE [LARGE SCALE GENOMIC DNA]</scope>
    <source>
        <strain evidence="1 2">FACHB-838</strain>
    </source>
</reference>
<proteinExistence type="predicted"/>